<sequence>MKLIKFNFLTLILSALITFNVGVAGSLCTPDNDEFDDRITNQDSTDPELQVEDIPTTDEIGTTASENIASTAAETTGALEAPIMDTAVLTAEVAVEVIGVIGVAIAVGMVIYHIVTVFEDPNATTADKIASFYNWTLAFNIISDFGPSPTDREEEKLNKILKAVNGDYIYESPKAEVQDMTKFASKVHDLLISGMNNTEGLEKIYSEHGRDLFFTYRKQYFTSVQKLQALLEKVYSAQWMKGSPKFVALEEFLDHSIKGMITTPPSILSNPTLELCGINADSNHVLSFKDMDPGQIQGCLGNIFYDYKTHFSAYKLEDLITIKSPDTSSKKPPYTETDKNYPFSEFLGSYVKTYNFFLSNMKISYANAFYKQRKQGREKICRSAKDSAEKFLVKAKQQARKATEKMFRERYNLNNQGQNMNALCWDKSGYTGHNYPVYDCVVVPYHPNKDMVLINVLKSIDTLPPLIDTQIEECLAGRSDDYVAFAKFLNRDPISPLLDISNTAQSFTSILLGVKSNLLFSVRKKAKRLMRVIRNSFYRAPQKS</sequence>
<name>A0A1H6JUM1_9GAMM</name>
<dbReference type="EMBL" id="CVUD02000060">
    <property type="protein sequence ID" value="SEH64305.1"/>
    <property type="molecule type" value="Genomic_DNA"/>
</dbReference>
<protein>
    <submittedName>
        <fullName evidence="2">Membrane protein</fullName>
    </submittedName>
</protein>
<proteinExistence type="predicted"/>
<organism evidence="2 3">
    <name type="scientific">Bathymodiolus azoricus thioautotrophic gill symbiont</name>
    <dbReference type="NCBI Taxonomy" id="235205"/>
    <lineage>
        <taxon>Bacteria</taxon>
        <taxon>Pseudomonadati</taxon>
        <taxon>Pseudomonadota</taxon>
        <taxon>Gammaproteobacteria</taxon>
        <taxon>sulfur-oxidizing symbionts</taxon>
    </lineage>
</organism>
<evidence type="ECO:0000313" key="3">
    <source>
        <dbReference type="Proteomes" id="UP000198559"/>
    </source>
</evidence>
<keyword evidence="1" id="KW-0732">Signal</keyword>
<feature type="signal peptide" evidence="1">
    <location>
        <begin position="1"/>
        <end position="24"/>
    </location>
</feature>
<evidence type="ECO:0000313" key="2">
    <source>
        <dbReference type="EMBL" id="SEH64305.1"/>
    </source>
</evidence>
<dbReference type="Proteomes" id="UP000198559">
    <property type="component" value="Unassembled WGS sequence"/>
</dbReference>
<gene>
    <name evidence="2" type="ORF">BAZSYMB_SCAFFOLD00091_1</name>
</gene>
<feature type="chain" id="PRO_5011553506" evidence="1">
    <location>
        <begin position="25"/>
        <end position="544"/>
    </location>
</feature>
<evidence type="ECO:0000256" key="1">
    <source>
        <dbReference type="SAM" id="SignalP"/>
    </source>
</evidence>
<accession>A0A1H6JUM1</accession>
<reference evidence="3" key="1">
    <citation type="submission" date="2016-06" db="EMBL/GenBank/DDBJ databases">
        <authorList>
            <person name="Petersen J."/>
            <person name="Sayavedra L."/>
        </authorList>
    </citation>
    <scope>NUCLEOTIDE SEQUENCE [LARGE SCALE GENOMIC DNA]</scope>
    <source>
        <strain evidence="3">BazSymB</strain>
    </source>
</reference>
<dbReference type="AlphaFoldDB" id="A0A1H6JUM1"/>